<keyword evidence="12" id="KW-0496">Mitochondrion</keyword>
<dbReference type="GO" id="GO:0008289">
    <property type="term" value="F:lipid binding"/>
    <property type="evidence" value="ECO:0007669"/>
    <property type="project" value="UniProtKB-KW"/>
</dbReference>
<evidence type="ECO:0000256" key="4">
    <source>
        <dbReference type="ARBA" id="ARBA00022481"/>
    </source>
</evidence>
<comment type="subcellular location">
    <subcellularLocation>
        <location evidence="1">Mitochondrion membrane</location>
        <topology evidence="1">Multi-pass membrane protein</topology>
    </subcellularLocation>
</comment>
<evidence type="ECO:0000256" key="16">
    <source>
        <dbReference type="ARBA" id="ARBA00033111"/>
    </source>
</evidence>
<keyword evidence="4" id="KW-0488">Methylation</keyword>
<keyword evidence="10 17" id="KW-0406">Ion transport</keyword>
<feature type="transmembrane region" description="Helical" evidence="17">
    <location>
        <begin position="75"/>
        <end position="98"/>
    </location>
</feature>
<dbReference type="GO" id="GO:0033177">
    <property type="term" value="C:proton-transporting two-sector ATPase complex, proton-transporting domain"/>
    <property type="evidence" value="ECO:0007669"/>
    <property type="project" value="InterPro"/>
</dbReference>
<evidence type="ECO:0000256" key="1">
    <source>
        <dbReference type="ARBA" id="ARBA00004225"/>
    </source>
</evidence>
<keyword evidence="6 17" id="KW-0812">Transmembrane</keyword>
<dbReference type="PRINTS" id="PR00124">
    <property type="entry name" value="ATPASEC"/>
</dbReference>
<dbReference type="GO" id="GO:0015078">
    <property type="term" value="F:proton transmembrane transporter activity"/>
    <property type="evidence" value="ECO:0007669"/>
    <property type="project" value="InterPro"/>
</dbReference>
<comment type="similarity">
    <text evidence="2 17">Belongs to the ATPase C chain family.</text>
</comment>
<dbReference type="Pfam" id="PF00137">
    <property type="entry name" value="ATP-synt_C"/>
    <property type="match status" value="1"/>
</dbReference>
<dbReference type="GO" id="GO:0045259">
    <property type="term" value="C:proton-transporting ATP synthase complex"/>
    <property type="evidence" value="ECO:0007669"/>
    <property type="project" value="UniProtKB-KW"/>
</dbReference>
<evidence type="ECO:0000313" key="20">
    <source>
        <dbReference type="Proteomes" id="UP000664991"/>
    </source>
</evidence>
<evidence type="ECO:0000256" key="17">
    <source>
        <dbReference type="RuleBase" id="RU004221"/>
    </source>
</evidence>
<dbReference type="CDD" id="cd18182">
    <property type="entry name" value="ATP-synt_Fo_c_ATP5G3"/>
    <property type="match status" value="1"/>
</dbReference>
<evidence type="ECO:0000256" key="3">
    <source>
        <dbReference type="ARBA" id="ARBA00022448"/>
    </source>
</evidence>
<evidence type="ECO:0000256" key="12">
    <source>
        <dbReference type="ARBA" id="ARBA00023128"/>
    </source>
</evidence>
<dbReference type="GO" id="GO:0031966">
    <property type="term" value="C:mitochondrial membrane"/>
    <property type="evidence" value="ECO:0007669"/>
    <property type="project" value="UniProtKB-SubCell"/>
</dbReference>
<keyword evidence="7 17" id="KW-0375">Hydrogen ion transport</keyword>
<proteinExistence type="inferred from homology"/>
<evidence type="ECO:0000256" key="11">
    <source>
        <dbReference type="ARBA" id="ARBA00023121"/>
    </source>
</evidence>
<dbReference type="PANTHER" id="PTHR10031:SF0">
    <property type="entry name" value="ATPASE PROTEIN 9"/>
    <property type="match status" value="1"/>
</dbReference>
<name>A0A836D7H5_SHEEP</name>
<organism evidence="19 20">
    <name type="scientific">Ovis aries</name>
    <name type="common">Sheep</name>
    <dbReference type="NCBI Taxonomy" id="9940"/>
    <lineage>
        <taxon>Eukaryota</taxon>
        <taxon>Metazoa</taxon>
        <taxon>Chordata</taxon>
        <taxon>Craniata</taxon>
        <taxon>Vertebrata</taxon>
        <taxon>Euteleostomi</taxon>
        <taxon>Mammalia</taxon>
        <taxon>Eutheria</taxon>
        <taxon>Laurasiatheria</taxon>
        <taxon>Artiodactyla</taxon>
        <taxon>Ruminantia</taxon>
        <taxon>Pecora</taxon>
        <taxon>Bovidae</taxon>
        <taxon>Caprinae</taxon>
        <taxon>Ovis</taxon>
    </lineage>
</organism>
<evidence type="ECO:0000256" key="5">
    <source>
        <dbReference type="ARBA" id="ARBA00022547"/>
    </source>
</evidence>
<comment type="caution">
    <text evidence="17">Lacks conserved residue(s) required for the propagation of feature annotation.</text>
</comment>
<evidence type="ECO:0000256" key="14">
    <source>
        <dbReference type="ARBA" id="ARBA00029852"/>
    </source>
</evidence>
<dbReference type="Gene3D" id="1.20.20.10">
    <property type="entry name" value="F1F0 ATP synthase subunit C"/>
    <property type="match status" value="1"/>
</dbReference>
<evidence type="ECO:0000313" key="19">
    <source>
        <dbReference type="EMBL" id="KAG5211657.1"/>
    </source>
</evidence>
<dbReference type="GO" id="GO:0015986">
    <property type="term" value="P:proton motive force-driven ATP synthesis"/>
    <property type="evidence" value="ECO:0007669"/>
    <property type="project" value="InterPro"/>
</dbReference>
<feature type="domain" description="V-ATPase proteolipid subunit C-like" evidence="18">
    <location>
        <begin position="35"/>
        <end position="96"/>
    </location>
</feature>
<dbReference type="InterPro" id="IPR002379">
    <property type="entry name" value="ATPase_proteolipid_c-like_dom"/>
</dbReference>
<reference evidence="19 20" key="1">
    <citation type="submission" date="2020-12" db="EMBL/GenBank/DDBJ databases">
        <title>De novo assembly of Tibetan sheep genome.</title>
        <authorList>
            <person name="Li X."/>
        </authorList>
    </citation>
    <scope>NUCLEOTIDE SEQUENCE [LARGE SCALE GENOMIC DNA]</scope>
    <source>
        <tissue evidence="19">Heart</tissue>
    </source>
</reference>
<keyword evidence="13 17" id="KW-0472">Membrane</keyword>
<keyword evidence="9 17" id="KW-1133">Transmembrane helix</keyword>
<keyword evidence="3 17" id="KW-0813">Transport</keyword>
<comment type="caution">
    <text evidence="19">The sequence shown here is derived from an EMBL/GenBank/DDBJ whole genome shotgun (WGS) entry which is preliminary data.</text>
</comment>
<gene>
    <name evidence="19" type="ORF">JEQ12_014086</name>
</gene>
<evidence type="ECO:0000256" key="2">
    <source>
        <dbReference type="ARBA" id="ARBA00006704"/>
    </source>
</evidence>
<evidence type="ECO:0000256" key="6">
    <source>
        <dbReference type="ARBA" id="ARBA00022692"/>
    </source>
</evidence>
<evidence type="ECO:0000256" key="8">
    <source>
        <dbReference type="ARBA" id="ARBA00022946"/>
    </source>
</evidence>
<dbReference type="SUPFAM" id="SSF81333">
    <property type="entry name" value="F1F0 ATP synthase subunit C"/>
    <property type="match status" value="1"/>
</dbReference>
<evidence type="ECO:0000256" key="15">
    <source>
        <dbReference type="ARBA" id="ARBA00032304"/>
    </source>
</evidence>
<keyword evidence="11 17" id="KW-0446">Lipid-binding</keyword>
<evidence type="ECO:0000256" key="9">
    <source>
        <dbReference type="ARBA" id="ARBA00022989"/>
    </source>
</evidence>
<protein>
    <recommendedName>
        <fullName evidence="15">ATP synthase lipid-binding protein</fullName>
    </recommendedName>
    <alternativeName>
        <fullName evidence="16">ATPase protein 9</fullName>
    </alternativeName>
    <alternativeName>
        <fullName evidence="14">ATPase subunit c</fullName>
    </alternativeName>
</protein>
<dbReference type="InterPro" id="IPR000454">
    <property type="entry name" value="ATP_synth_F0_csu"/>
</dbReference>
<keyword evidence="8" id="KW-0809">Transit peptide</keyword>
<evidence type="ECO:0000256" key="10">
    <source>
        <dbReference type="ARBA" id="ARBA00023065"/>
    </source>
</evidence>
<dbReference type="PANTHER" id="PTHR10031">
    <property type="entry name" value="ATP SYNTHASE LIPID-BINDING PROTEIN, MITOCHONDRIAL"/>
    <property type="match status" value="1"/>
</dbReference>
<evidence type="ECO:0000256" key="7">
    <source>
        <dbReference type="ARBA" id="ARBA00022781"/>
    </source>
</evidence>
<dbReference type="EMBL" id="JAEMGP010000003">
    <property type="protein sequence ID" value="KAG5211657.1"/>
    <property type="molecule type" value="Genomic_DNA"/>
</dbReference>
<dbReference type="InterPro" id="IPR038662">
    <property type="entry name" value="ATP_synth_F0_csu_sf"/>
</dbReference>
<keyword evidence="5" id="KW-0138">CF(0)</keyword>
<evidence type="ECO:0000259" key="18">
    <source>
        <dbReference type="Pfam" id="PF00137"/>
    </source>
</evidence>
<evidence type="ECO:0000256" key="13">
    <source>
        <dbReference type="ARBA" id="ARBA00023136"/>
    </source>
</evidence>
<accession>A0A836D7H5</accession>
<dbReference type="Proteomes" id="UP000664991">
    <property type="component" value="Unassembled WGS sequence"/>
</dbReference>
<dbReference type="InterPro" id="IPR035921">
    <property type="entry name" value="F/V-ATP_Csub_sf"/>
</dbReference>
<dbReference type="AlphaFoldDB" id="A0A836D7H5"/>
<sequence>MLRVFILYAENVHTPDTDISDAYCSAVFAAAKCAGTGAATVGMSGPGAGIGTVFGSVILGYARNPSLKPQLFSSATLGFVLSEAMGLFCLMVTLLILFTM</sequence>
<dbReference type="FunFam" id="1.20.20.10:FF:000003">
    <property type="entry name" value="Atp synthase f complex subunit mitochondrial"/>
    <property type="match status" value="1"/>
</dbReference>